<evidence type="ECO:0000256" key="2">
    <source>
        <dbReference type="SAM" id="MobiDB-lite"/>
    </source>
</evidence>
<comment type="caution">
    <text evidence="3">The sequence shown here is derived from an EMBL/GenBank/DDBJ whole genome shotgun (WGS) entry which is preliminary data.</text>
</comment>
<dbReference type="Gene3D" id="3.40.1280.10">
    <property type="match status" value="2"/>
</dbReference>
<proteinExistence type="inferred from homology"/>
<evidence type="ECO:0000313" key="4">
    <source>
        <dbReference type="Proteomes" id="UP000182235"/>
    </source>
</evidence>
<dbReference type="PANTHER" id="PTHR12150">
    <property type="entry name" value="CLASS IV SAM-BINDING METHYLTRANSFERASE-RELATED"/>
    <property type="match status" value="1"/>
</dbReference>
<name>A0A1J9QRY5_9EURO</name>
<protein>
    <submittedName>
        <fullName evidence="3">Uncharacterized protein</fullName>
    </submittedName>
</protein>
<dbReference type="InterPro" id="IPR003750">
    <property type="entry name" value="Put_MeTrfase-C9orf114-like"/>
</dbReference>
<dbReference type="Proteomes" id="UP000182235">
    <property type="component" value="Unassembled WGS sequence"/>
</dbReference>
<dbReference type="VEuPathDB" id="FungiDB:AJ78_01921"/>
<dbReference type="EMBL" id="LGRN01000048">
    <property type="protein sequence ID" value="OJD18029.1"/>
    <property type="molecule type" value="Genomic_DNA"/>
</dbReference>
<comment type="similarity">
    <text evidence="1">Belongs to the class IV-like SAM-binding methyltransferase superfamily.</text>
</comment>
<gene>
    <name evidence="3" type="ORF">AJ78_01921</name>
</gene>
<dbReference type="CDD" id="cd18086">
    <property type="entry name" value="HsC9orf114-like"/>
    <property type="match status" value="1"/>
</dbReference>
<evidence type="ECO:0000256" key="1">
    <source>
        <dbReference type="ARBA" id="ARBA00009841"/>
    </source>
</evidence>
<dbReference type="InterPro" id="IPR029026">
    <property type="entry name" value="tRNA_m1G_MTases_N"/>
</dbReference>
<keyword evidence="4" id="KW-1185">Reference proteome</keyword>
<dbReference type="InterPro" id="IPR029028">
    <property type="entry name" value="Alpha/beta_knot_MTases"/>
</dbReference>
<accession>A0A1J9QRY5</accession>
<organism evidence="3 4">
    <name type="scientific">Emergomyces pasteurianus Ep9510</name>
    <dbReference type="NCBI Taxonomy" id="1447872"/>
    <lineage>
        <taxon>Eukaryota</taxon>
        <taxon>Fungi</taxon>
        <taxon>Dikarya</taxon>
        <taxon>Ascomycota</taxon>
        <taxon>Pezizomycotina</taxon>
        <taxon>Eurotiomycetes</taxon>
        <taxon>Eurotiomycetidae</taxon>
        <taxon>Onygenales</taxon>
        <taxon>Ajellomycetaceae</taxon>
        <taxon>Emergomyces</taxon>
    </lineage>
</organism>
<feature type="compositionally biased region" description="Polar residues" evidence="2">
    <location>
        <begin position="221"/>
        <end position="230"/>
    </location>
</feature>
<dbReference type="PANTHER" id="PTHR12150:SF13">
    <property type="entry name" value="METHYLTRANSFERASE C9ORF114-RELATED"/>
    <property type="match status" value="1"/>
</dbReference>
<dbReference type="STRING" id="1447872.A0A1J9QRY5"/>
<evidence type="ECO:0000313" key="3">
    <source>
        <dbReference type="EMBL" id="OJD18029.1"/>
    </source>
</evidence>
<sequence>MNCLQKRDTNSSCAQSRTLIQYGVLQKRKIVHEQRSEPNGGTEVDTSKPTAVFTPRGGRSYTLSIALPGSIVANAQSHDQKTFLVGSIARALAVFCVDEVVIFDDDVRQIRSNAYHNTNKDEYTAYSDPSHFLAHLLSYLETPPYLRKDLFPMHKNLRTAGTLPSLDMPHHIRANEWCEYREGVTVSASEEQGDTEMAGEDTNAQHQRKKAKNEKDKKGQTAPTTATLINTGLPERTRVPYIPVPENTRVTVKFGPAKDPSKGAKVVSPYTPREESGYYWGYSVRRCASLSTVFTECPFEGGYDVSFGTSERGTPLSEVIAGDIPKFDHLIVVFGGVAGLEAAVKVDRELQEKGLKPSEAENIFDYWVNVVPGQGSRTIRTEEAVWLGLMGLRGVVEGNDS</sequence>
<reference evidence="3 4" key="1">
    <citation type="submission" date="2015-07" db="EMBL/GenBank/DDBJ databases">
        <title>Emmonsia species relationships and genome sequence.</title>
        <authorList>
            <consortium name="The Broad Institute Genomics Platform"/>
            <person name="Cuomo C.A."/>
            <person name="Munoz J.F."/>
            <person name="Imamovic A."/>
            <person name="Priest M.E."/>
            <person name="Young S."/>
            <person name="Clay O.K."/>
            <person name="McEwen J.G."/>
        </authorList>
    </citation>
    <scope>NUCLEOTIDE SEQUENCE [LARGE SCALE GENOMIC DNA]</scope>
    <source>
        <strain evidence="3 4">UAMH 9510</strain>
    </source>
</reference>
<dbReference type="AlphaFoldDB" id="A0A1J9QRY5"/>
<dbReference type="Pfam" id="PF02598">
    <property type="entry name" value="Methyltrn_RNA_3"/>
    <property type="match status" value="1"/>
</dbReference>
<dbReference type="OrthoDB" id="70823at2759"/>
<dbReference type="SUPFAM" id="SSF75217">
    <property type="entry name" value="alpha/beta knot"/>
    <property type="match status" value="1"/>
</dbReference>
<feature type="region of interest" description="Disordered" evidence="2">
    <location>
        <begin position="188"/>
        <end position="233"/>
    </location>
</feature>